<accession>A0A8J8JR01</accession>
<evidence type="ECO:0000256" key="11">
    <source>
        <dbReference type="ARBA" id="ARBA00049007"/>
    </source>
</evidence>
<comment type="pathway">
    <text evidence="1 12">Cofactor biosynthesis; pyridoxine 5'-phosphate biosynthesis; pyridoxine 5'-phosphate from D-erythrose 4-phosphate: step 3/5.</text>
</comment>
<comment type="pathway">
    <text evidence="2 12">Amino-acid biosynthesis; L-serine biosynthesis; L-serine from 3-phospho-D-glycerate: step 2/3.</text>
</comment>
<dbReference type="FunFam" id="3.40.640.10:FF:000010">
    <property type="entry name" value="Phosphoserine aminotransferase"/>
    <property type="match status" value="1"/>
</dbReference>
<reference evidence="14" key="1">
    <citation type="submission" date="2019-10" db="EMBL/GenBank/DDBJ databases">
        <title>Draft genome sequence of Panacibacter sp. KCS-6.</title>
        <authorList>
            <person name="Yim K.J."/>
        </authorList>
    </citation>
    <scope>NUCLEOTIDE SEQUENCE</scope>
    <source>
        <strain evidence="14">KCS-6</strain>
    </source>
</reference>
<dbReference type="UniPathway" id="UPA00135">
    <property type="reaction ID" value="UER00197"/>
</dbReference>
<evidence type="ECO:0000256" key="9">
    <source>
        <dbReference type="ARBA" id="ARBA00023299"/>
    </source>
</evidence>
<feature type="binding site" evidence="12">
    <location>
        <position position="168"/>
    </location>
    <ligand>
        <name>pyridoxal 5'-phosphate</name>
        <dbReference type="ChEBI" id="CHEBI:597326"/>
    </ligand>
</feature>
<evidence type="ECO:0000256" key="6">
    <source>
        <dbReference type="ARBA" id="ARBA00022679"/>
    </source>
</evidence>
<dbReference type="GO" id="GO:0008615">
    <property type="term" value="P:pyridoxine biosynthetic process"/>
    <property type="evidence" value="ECO:0007669"/>
    <property type="project" value="UniProtKB-UniRule"/>
</dbReference>
<keyword evidence="4 12" id="KW-0032">Aminotransferase</keyword>
<gene>
    <name evidence="12 14" type="primary">serC</name>
    <name evidence="14" type="ORF">GD597_07625</name>
</gene>
<dbReference type="AlphaFoldDB" id="A0A8J8JR01"/>
<evidence type="ECO:0000256" key="3">
    <source>
        <dbReference type="ARBA" id="ARBA00006904"/>
    </source>
</evidence>
<dbReference type="Pfam" id="PF00266">
    <property type="entry name" value="Aminotran_5"/>
    <property type="match status" value="1"/>
</dbReference>
<dbReference type="InterPro" id="IPR015421">
    <property type="entry name" value="PyrdxlP-dep_Trfase_major"/>
</dbReference>
<dbReference type="Gene3D" id="3.90.1150.10">
    <property type="entry name" value="Aspartate Aminotransferase, domain 1"/>
    <property type="match status" value="1"/>
</dbReference>
<feature type="binding site" evidence="12">
    <location>
        <begin position="75"/>
        <end position="76"/>
    </location>
    <ligand>
        <name>pyridoxal 5'-phosphate</name>
        <dbReference type="ChEBI" id="CHEBI:597326"/>
    </ligand>
</feature>
<dbReference type="PANTHER" id="PTHR43247">
    <property type="entry name" value="PHOSPHOSERINE AMINOTRANSFERASE"/>
    <property type="match status" value="1"/>
</dbReference>
<comment type="similarity">
    <text evidence="3 12">Belongs to the class-V pyridoxal-phosphate-dependent aminotransferase family. SerC subfamily.</text>
</comment>
<evidence type="ECO:0000256" key="4">
    <source>
        <dbReference type="ARBA" id="ARBA00022576"/>
    </source>
</evidence>
<comment type="catalytic activity">
    <reaction evidence="10 12">
        <text>4-(phosphooxy)-L-threonine + 2-oxoglutarate = (R)-3-hydroxy-2-oxo-4-phosphooxybutanoate + L-glutamate</text>
        <dbReference type="Rhea" id="RHEA:16573"/>
        <dbReference type="ChEBI" id="CHEBI:16810"/>
        <dbReference type="ChEBI" id="CHEBI:29985"/>
        <dbReference type="ChEBI" id="CHEBI:58452"/>
        <dbReference type="ChEBI" id="CHEBI:58538"/>
        <dbReference type="EC" id="2.6.1.52"/>
    </reaction>
</comment>
<feature type="domain" description="Aminotransferase class V" evidence="13">
    <location>
        <begin position="5"/>
        <end position="342"/>
    </location>
</feature>
<feature type="binding site" evidence="12">
    <location>
        <position position="149"/>
    </location>
    <ligand>
        <name>pyridoxal 5'-phosphate</name>
        <dbReference type="ChEBI" id="CHEBI:597326"/>
    </ligand>
</feature>
<proteinExistence type="inferred from homology"/>
<dbReference type="InterPro" id="IPR015422">
    <property type="entry name" value="PyrdxlP-dep_Trfase_small"/>
</dbReference>
<feature type="binding site" evidence="12">
    <location>
        <position position="101"/>
    </location>
    <ligand>
        <name>pyridoxal 5'-phosphate</name>
        <dbReference type="ChEBI" id="CHEBI:597326"/>
    </ligand>
</feature>
<dbReference type="PIRSF" id="PIRSF000525">
    <property type="entry name" value="SerC"/>
    <property type="match status" value="1"/>
</dbReference>
<dbReference type="InterPro" id="IPR015424">
    <property type="entry name" value="PyrdxlP-dep_Trfase"/>
</dbReference>
<evidence type="ECO:0000259" key="13">
    <source>
        <dbReference type="Pfam" id="PF00266"/>
    </source>
</evidence>
<evidence type="ECO:0000256" key="12">
    <source>
        <dbReference type="HAMAP-Rule" id="MF_00160"/>
    </source>
</evidence>
<dbReference type="InterPro" id="IPR022278">
    <property type="entry name" value="Pser_aminoTfrase"/>
</dbReference>
<dbReference type="SUPFAM" id="SSF53383">
    <property type="entry name" value="PLP-dependent transferases"/>
    <property type="match status" value="1"/>
</dbReference>
<keyword evidence="9 12" id="KW-0718">Serine biosynthesis</keyword>
<comment type="cofactor">
    <cofactor evidence="12">
        <name>pyridoxal 5'-phosphate</name>
        <dbReference type="ChEBI" id="CHEBI:597326"/>
    </cofactor>
    <text evidence="12">Binds 1 pyridoxal phosphate per subunit.</text>
</comment>
<dbReference type="EMBL" id="WHPF01000005">
    <property type="protein sequence ID" value="NNV55322.1"/>
    <property type="molecule type" value="Genomic_DNA"/>
</dbReference>
<feature type="modified residue" description="N6-(pyridoxal phosphate)lysine" evidence="12">
    <location>
        <position position="192"/>
    </location>
</feature>
<dbReference type="GO" id="GO:0006564">
    <property type="term" value="P:L-serine biosynthetic process"/>
    <property type="evidence" value="ECO:0007669"/>
    <property type="project" value="UniProtKB-UniRule"/>
</dbReference>
<comment type="subcellular location">
    <subcellularLocation>
        <location evidence="12">Cytoplasm</location>
    </subcellularLocation>
</comment>
<dbReference type="Gene3D" id="3.40.640.10">
    <property type="entry name" value="Type I PLP-dependent aspartate aminotransferase-like (Major domain)"/>
    <property type="match status" value="1"/>
</dbReference>
<name>A0A8J8JR01_9BACT</name>
<protein>
    <recommendedName>
        <fullName evidence="12">Phosphoserine aminotransferase</fullName>
        <ecNumber evidence="12">2.6.1.52</ecNumber>
    </recommendedName>
    <alternativeName>
        <fullName evidence="12">Phosphohydroxythreonine aminotransferase</fullName>
        <shortName evidence="12">PSAT</shortName>
    </alternativeName>
</protein>
<dbReference type="InterPro" id="IPR000192">
    <property type="entry name" value="Aminotrans_V_dom"/>
</dbReference>
<evidence type="ECO:0000313" key="14">
    <source>
        <dbReference type="EMBL" id="NNV55322.1"/>
    </source>
</evidence>
<feature type="binding site" evidence="12">
    <location>
        <position position="191"/>
    </location>
    <ligand>
        <name>pyridoxal 5'-phosphate</name>
        <dbReference type="ChEBI" id="CHEBI:597326"/>
    </ligand>
</feature>
<evidence type="ECO:0000256" key="10">
    <source>
        <dbReference type="ARBA" id="ARBA00047630"/>
    </source>
</evidence>
<dbReference type="UniPathway" id="UPA00244">
    <property type="reaction ID" value="UER00311"/>
</dbReference>
<dbReference type="GO" id="GO:0005737">
    <property type="term" value="C:cytoplasm"/>
    <property type="evidence" value="ECO:0007669"/>
    <property type="project" value="UniProtKB-SubCell"/>
</dbReference>
<dbReference type="Proteomes" id="UP000598971">
    <property type="component" value="Unassembled WGS sequence"/>
</dbReference>
<dbReference type="RefSeq" id="WP_171607253.1">
    <property type="nucleotide sequence ID" value="NZ_WHPF01000005.1"/>
</dbReference>
<evidence type="ECO:0000313" key="15">
    <source>
        <dbReference type="Proteomes" id="UP000598971"/>
    </source>
</evidence>
<keyword evidence="6 12" id="KW-0808">Transferase</keyword>
<evidence type="ECO:0000256" key="1">
    <source>
        <dbReference type="ARBA" id="ARBA00004915"/>
    </source>
</evidence>
<comment type="function">
    <text evidence="12">Catalyzes the reversible conversion of 3-phosphohydroxypyruvate to phosphoserine and of 3-hydroxy-2-oxo-4-phosphonooxybutanoate to phosphohydroxythreonine.</text>
</comment>
<evidence type="ECO:0000256" key="2">
    <source>
        <dbReference type="ARBA" id="ARBA00005099"/>
    </source>
</evidence>
<dbReference type="FunFam" id="3.90.1150.10:FF:000006">
    <property type="entry name" value="Phosphoserine aminotransferase"/>
    <property type="match status" value="1"/>
</dbReference>
<dbReference type="NCBIfam" id="NF003764">
    <property type="entry name" value="PRK05355.1"/>
    <property type="match status" value="1"/>
</dbReference>
<keyword evidence="15" id="KW-1185">Reference proteome</keyword>
<dbReference type="GO" id="GO:0030170">
    <property type="term" value="F:pyridoxal phosphate binding"/>
    <property type="evidence" value="ECO:0007669"/>
    <property type="project" value="UniProtKB-UniRule"/>
</dbReference>
<comment type="subunit">
    <text evidence="12">Homodimer.</text>
</comment>
<dbReference type="EC" id="2.6.1.52" evidence="12"/>
<keyword evidence="8 12" id="KW-0664">Pyridoxine biosynthesis</keyword>
<dbReference type="PANTHER" id="PTHR43247:SF1">
    <property type="entry name" value="PHOSPHOSERINE AMINOTRANSFERASE"/>
    <property type="match status" value="1"/>
</dbReference>
<dbReference type="HAMAP" id="MF_00160">
    <property type="entry name" value="SerC_aminotrans_5"/>
    <property type="match status" value="1"/>
</dbReference>
<feature type="binding site" evidence="12">
    <location>
        <position position="8"/>
    </location>
    <ligand>
        <name>L-glutamate</name>
        <dbReference type="ChEBI" id="CHEBI:29985"/>
    </ligand>
</feature>
<evidence type="ECO:0000256" key="5">
    <source>
        <dbReference type="ARBA" id="ARBA00022605"/>
    </source>
</evidence>
<feature type="binding site" evidence="12">
    <location>
        <position position="41"/>
    </location>
    <ligand>
        <name>L-glutamate</name>
        <dbReference type="ChEBI" id="CHEBI:29985"/>
    </ligand>
</feature>
<keyword evidence="12" id="KW-0963">Cytoplasm</keyword>
<comment type="caution">
    <text evidence="14">The sequence shown here is derived from an EMBL/GenBank/DDBJ whole genome shotgun (WGS) entry which is preliminary data.</text>
</comment>
<evidence type="ECO:0000256" key="8">
    <source>
        <dbReference type="ARBA" id="ARBA00023096"/>
    </source>
</evidence>
<dbReference type="GO" id="GO:0004648">
    <property type="term" value="F:O-phospho-L-serine:2-oxoglutarate aminotransferase activity"/>
    <property type="evidence" value="ECO:0007669"/>
    <property type="project" value="UniProtKB-UniRule"/>
</dbReference>
<keyword evidence="5 12" id="KW-0028">Amino-acid biosynthesis</keyword>
<sequence>MKMHNFNSGPSILPATVLEQAAAAIINYNNTGLSLLEIGHRAKWFEEILHEAIGLIKELMELGTEYEVLFLHGGASTQFMQVPMNLLDTNDTAAYIDNGIWGTKAIKEAKLFGNVAVVSSTKDKNHSYIAKDFTVPANAKYLHFTTNNTVEGTEWHQLPATDIPLVADMSSDIFSRPFAYNQLGVIYAGAQKNMGAAGVNLLVIRKDMLGKISRPIPAIMDYQNHIEAGSLLNTPPVFAVYVAMLTLRWIKQEGSLAVMEQRAKERANLFYNTLDALPFYTPIVAKEDRSLMNATFAITDATLEKEFLDLCKENGMVGVKGHRSVGGLRVSMYNALPLSSVEAICDLMKAFAAKYA</sequence>
<keyword evidence="7 12" id="KW-0663">Pyridoxal phosphate</keyword>
<feature type="binding site" evidence="12">
    <location>
        <begin position="233"/>
        <end position="234"/>
    </location>
    <ligand>
        <name>pyridoxal 5'-phosphate</name>
        <dbReference type="ChEBI" id="CHEBI:597326"/>
    </ligand>
</feature>
<evidence type="ECO:0000256" key="7">
    <source>
        <dbReference type="ARBA" id="ARBA00022898"/>
    </source>
</evidence>
<comment type="catalytic activity">
    <reaction evidence="11 12">
        <text>O-phospho-L-serine + 2-oxoglutarate = 3-phosphooxypyruvate + L-glutamate</text>
        <dbReference type="Rhea" id="RHEA:14329"/>
        <dbReference type="ChEBI" id="CHEBI:16810"/>
        <dbReference type="ChEBI" id="CHEBI:18110"/>
        <dbReference type="ChEBI" id="CHEBI:29985"/>
        <dbReference type="ChEBI" id="CHEBI:57524"/>
        <dbReference type="EC" id="2.6.1.52"/>
    </reaction>
</comment>
<organism evidence="14 15">
    <name type="scientific">Limnovirga soli</name>
    <dbReference type="NCBI Taxonomy" id="2656915"/>
    <lineage>
        <taxon>Bacteria</taxon>
        <taxon>Pseudomonadati</taxon>
        <taxon>Bacteroidota</taxon>
        <taxon>Chitinophagia</taxon>
        <taxon>Chitinophagales</taxon>
        <taxon>Chitinophagaceae</taxon>
        <taxon>Limnovirga</taxon>
    </lineage>
</organism>